<evidence type="ECO:0000256" key="1">
    <source>
        <dbReference type="SAM" id="Coils"/>
    </source>
</evidence>
<name>A0A9N9PVT1_9HELO</name>
<protein>
    <submittedName>
        <fullName evidence="3">Uncharacterized protein</fullName>
    </submittedName>
</protein>
<sequence>MCTKERQMIGALKHSADTLLVLDERLEKMEATIQSLTEKLYSEVQERLQLEKNMIQFKLDSSKNLKKALIRRVAKEYVSNDLASKVKTDTTRGLQGFETPKRFRDFETLKRFRGSVEERDKTDANSPKDADPKRDANSPKDADPKRDASPKRDANSPKDAYPKRDASPKRDANSPKDADPKRDTDPKRGLGIDPNGFSSLSVTTTKSQKPQDYENTVPAVDSLKIPRPFFESFVRERIEVFVICTSED</sequence>
<gene>
    <name evidence="3" type="ORF">HYFRA_00006256</name>
</gene>
<dbReference type="Proteomes" id="UP000696280">
    <property type="component" value="Unassembled WGS sequence"/>
</dbReference>
<dbReference type="EMBL" id="CAJVRL010000115">
    <property type="protein sequence ID" value="CAG8961716.1"/>
    <property type="molecule type" value="Genomic_DNA"/>
</dbReference>
<feature type="compositionally biased region" description="Basic and acidic residues" evidence="2">
    <location>
        <begin position="114"/>
        <end position="190"/>
    </location>
</feature>
<keyword evidence="4" id="KW-1185">Reference proteome</keyword>
<evidence type="ECO:0000256" key="2">
    <source>
        <dbReference type="SAM" id="MobiDB-lite"/>
    </source>
</evidence>
<proteinExistence type="predicted"/>
<organism evidence="3 4">
    <name type="scientific">Hymenoscyphus fraxineus</name>
    <dbReference type="NCBI Taxonomy" id="746836"/>
    <lineage>
        <taxon>Eukaryota</taxon>
        <taxon>Fungi</taxon>
        <taxon>Dikarya</taxon>
        <taxon>Ascomycota</taxon>
        <taxon>Pezizomycotina</taxon>
        <taxon>Leotiomycetes</taxon>
        <taxon>Helotiales</taxon>
        <taxon>Helotiaceae</taxon>
        <taxon>Hymenoscyphus</taxon>
    </lineage>
</organism>
<feature type="coiled-coil region" evidence="1">
    <location>
        <begin position="19"/>
        <end position="46"/>
    </location>
</feature>
<accession>A0A9N9PVT1</accession>
<dbReference type="OrthoDB" id="10623375at2759"/>
<comment type="caution">
    <text evidence="3">The sequence shown here is derived from an EMBL/GenBank/DDBJ whole genome shotgun (WGS) entry which is preliminary data.</text>
</comment>
<feature type="compositionally biased region" description="Polar residues" evidence="2">
    <location>
        <begin position="196"/>
        <end position="214"/>
    </location>
</feature>
<dbReference type="AlphaFoldDB" id="A0A9N9PVT1"/>
<evidence type="ECO:0000313" key="3">
    <source>
        <dbReference type="EMBL" id="CAG8961716.1"/>
    </source>
</evidence>
<keyword evidence="1" id="KW-0175">Coiled coil</keyword>
<feature type="region of interest" description="Disordered" evidence="2">
    <location>
        <begin position="114"/>
        <end position="215"/>
    </location>
</feature>
<reference evidence="3" key="1">
    <citation type="submission" date="2021-07" db="EMBL/GenBank/DDBJ databases">
        <authorList>
            <person name="Durling M."/>
        </authorList>
    </citation>
    <scope>NUCLEOTIDE SEQUENCE</scope>
</reference>
<evidence type="ECO:0000313" key="4">
    <source>
        <dbReference type="Proteomes" id="UP000696280"/>
    </source>
</evidence>